<feature type="transmembrane region" description="Helical" evidence="1">
    <location>
        <begin position="65"/>
        <end position="89"/>
    </location>
</feature>
<reference evidence="2 3" key="1">
    <citation type="submission" date="2018-06" db="EMBL/GenBank/DDBJ databases">
        <title>Sphaerisporangium craniellae sp. nov., isolated from a marine sponge in the South China Sea.</title>
        <authorList>
            <person name="Li L."/>
        </authorList>
    </citation>
    <scope>NUCLEOTIDE SEQUENCE [LARGE SCALE GENOMIC DNA]</scope>
    <source>
        <strain evidence="2 3">LHW63015</strain>
    </source>
</reference>
<keyword evidence="1" id="KW-0812">Transmembrane</keyword>
<dbReference type="Proteomes" id="UP000253303">
    <property type="component" value="Unassembled WGS sequence"/>
</dbReference>
<accession>A0A366LN50</accession>
<feature type="transmembrane region" description="Helical" evidence="1">
    <location>
        <begin position="37"/>
        <end position="58"/>
    </location>
</feature>
<organism evidence="2 3">
    <name type="scientific">Spongiactinospora rosea</name>
    <dbReference type="NCBI Taxonomy" id="2248750"/>
    <lineage>
        <taxon>Bacteria</taxon>
        <taxon>Bacillati</taxon>
        <taxon>Actinomycetota</taxon>
        <taxon>Actinomycetes</taxon>
        <taxon>Streptosporangiales</taxon>
        <taxon>Streptosporangiaceae</taxon>
        <taxon>Spongiactinospora</taxon>
    </lineage>
</organism>
<proteinExistence type="predicted"/>
<dbReference type="AlphaFoldDB" id="A0A366LN50"/>
<evidence type="ECO:0000256" key="1">
    <source>
        <dbReference type="SAM" id="Phobius"/>
    </source>
</evidence>
<dbReference type="RefSeq" id="WP_113985306.1">
    <property type="nucleotide sequence ID" value="NZ_QMEY01000024.1"/>
</dbReference>
<sequence length="130" mass="13203">MGGSGVGGGRTRLTAALAAVVTVAAGLGVRAVAEGDFAKYAGDALYTLLIYALVVVAAPRVRPPVAALVAAGVSWLVEFAQLTGVPAALSRESALARLALGSTFNPPDLFWYAVGAACGLLAHLLLTRRR</sequence>
<keyword evidence="1" id="KW-1133">Transmembrane helix</keyword>
<evidence type="ECO:0000313" key="2">
    <source>
        <dbReference type="EMBL" id="RBQ15257.1"/>
    </source>
</evidence>
<comment type="caution">
    <text evidence="2">The sequence shown here is derived from an EMBL/GenBank/DDBJ whole genome shotgun (WGS) entry which is preliminary data.</text>
</comment>
<evidence type="ECO:0000313" key="3">
    <source>
        <dbReference type="Proteomes" id="UP000253303"/>
    </source>
</evidence>
<protein>
    <submittedName>
        <fullName evidence="2">DUF2809 domain-containing protein</fullName>
    </submittedName>
</protein>
<gene>
    <name evidence="2" type="ORF">DP939_36035</name>
</gene>
<keyword evidence="3" id="KW-1185">Reference proteome</keyword>
<dbReference type="EMBL" id="QMEY01000024">
    <property type="protein sequence ID" value="RBQ15257.1"/>
    <property type="molecule type" value="Genomic_DNA"/>
</dbReference>
<keyword evidence="1" id="KW-0472">Membrane</keyword>
<feature type="transmembrane region" description="Helical" evidence="1">
    <location>
        <begin position="12"/>
        <end position="31"/>
    </location>
</feature>
<dbReference type="InterPro" id="IPR021257">
    <property type="entry name" value="DUF2809"/>
</dbReference>
<dbReference type="Pfam" id="PF10990">
    <property type="entry name" value="DUF2809"/>
    <property type="match status" value="1"/>
</dbReference>
<name>A0A366LN50_9ACTN</name>
<feature type="transmembrane region" description="Helical" evidence="1">
    <location>
        <begin position="109"/>
        <end position="126"/>
    </location>
</feature>